<protein>
    <submittedName>
        <fullName evidence="2">Uncharacterized protein</fullName>
    </submittedName>
</protein>
<feature type="transmembrane region" description="Helical" evidence="1">
    <location>
        <begin position="71"/>
        <end position="88"/>
    </location>
</feature>
<dbReference type="InterPro" id="IPR019537">
    <property type="entry name" value="TMEM65"/>
</dbReference>
<dbReference type="AlphaFoldDB" id="A0AAD7ZTS0"/>
<dbReference type="Proteomes" id="UP001233999">
    <property type="component" value="Unassembled WGS sequence"/>
</dbReference>
<gene>
    <name evidence="2" type="ORF">L9F63_028405</name>
</gene>
<keyword evidence="1" id="KW-0472">Membrane</keyword>
<dbReference type="Pfam" id="PF10507">
    <property type="entry name" value="TMEM65"/>
    <property type="match status" value="1"/>
</dbReference>
<dbReference type="EMBL" id="JASPKZ010007094">
    <property type="protein sequence ID" value="KAJ9586552.1"/>
    <property type="molecule type" value="Genomic_DNA"/>
</dbReference>
<proteinExistence type="predicted"/>
<name>A0AAD7ZTS0_DIPPU</name>
<feature type="non-terminal residue" evidence="2">
    <location>
        <position position="1"/>
    </location>
</feature>
<comment type="caution">
    <text evidence="2">The sequence shown here is derived from an EMBL/GenBank/DDBJ whole genome shotgun (WGS) entry which is preliminary data.</text>
</comment>
<evidence type="ECO:0000313" key="2">
    <source>
        <dbReference type="EMBL" id="KAJ9586552.1"/>
    </source>
</evidence>
<evidence type="ECO:0000313" key="3">
    <source>
        <dbReference type="Proteomes" id="UP001233999"/>
    </source>
</evidence>
<feature type="non-terminal residue" evidence="2">
    <location>
        <position position="119"/>
    </location>
</feature>
<reference evidence="2" key="1">
    <citation type="journal article" date="2023" name="IScience">
        <title>Live-bearing cockroach genome reveals convergent evolutionary mechanisms linked to viviparity in insects and beyond.</title>
        <authorList>
            <person name="Fouks B."/>
            <person name="Harrison M.C."/>
            <person name="Mikhailova A.A."/>
            <person name="Marchal E."/>
            <person name="English S."/>
            <person name="Carruthers M."/>
            <person name="Jennings E.C."/>
            <person name="Chiamaka E.L."/>
            <person name="Frigard R.A."/>
            <person name="Pippel M."/>
            <person name="Attardo G.M."/>
            <person name="Benoit J.B."/>
            <person name="Bornberg-Bauer E."/>
            <person name="Tobe S.S."/>
        </authorList>
    </citation>
    <scope>NUCLEOTIDE SEQUENCE</scope>
    <source>
        <strain evidence="2">Stay&amp;Tobe</strain>
    </source>
</reference>
<accession>A0AAD7ZTS0</accession>
<reference evidence="2" key="2">
    <citation type="submission" date="2023-05" db="EMBL/GenBank/DDBJ databases">
        <authorList>
            <person name="Fouks B."/>
        </authorList>
    </citation>
    <scope>NUCLEOTIDE SEQUENCE</scope>
    <source>
        <strain evidence="2">Stay&amp;Tobe</strain>
        <tissue evidence="2">Testes</tissue>
    </source>
</reference>
<feature type="transmembrane region" description="Helical" evidence="1">
    <location>
        <begin position="20"/>
        <end position="37"/>
    </location>
</feature>
<keyword evidence="1" id="KW-0812">Transmembrane</keyword>
<sequence>EITKKYMVPESVPVPNTAELWRVTVHNAVPFVGFGFLDNFIMIIASRDHYLLILLARYKYLLIIFKYLKSAVYKIFISVTATSAYNIMENDKRKPQDIKLTEKESMNCLLKEISKRKTI</sequence>
<keyword evidence="1" id="KW-1133">Transmembrane helix</keyword>
<organism evidence="2 3">
    <name type="scientific">Diploptera punctata</name>
    <name type="common">Pacific beetle cockroach</name>
    <dbReference type="NCBI Taxonomy" id="6984"/>
    <lineage>
        <taxon>Eukaryota</taxon>
        <taxon>Metazoa</taxon>
        <taxon>Ecdysozoa</taxon>
        <taxon>Arthropoda</taxon>
        <taxon>Hexapoda</taxon>
        <taxon>Insecta</taxon>
        <taxon>Pterygota</taxon>
        <taxon>Neoptera</taxon>
        <taxon>Polyneoptera</taxon>
        <taxon>Dictyoptera</taxon>
        <taxon>Blattodea</taxon>
        <taxon>Blaberoidea</taxon>
        <taxon>Blaberidae</taxon>
        <taxon>Diplopterinae</taxon>
        <taxon>Diploptera</taxon>
    </lineage>
</organism>
<evidence type="ECO:0000256" key="1">
    <source>
        <dbReference type="SAM" id="Phobius"/>
    </source>
</evidence>
<keyword evidence="3" id="KW-1185">Reference proteome</keyword>